<name>A0A2K3NQK7_TRIPR</name>
<dbReference type="InterPro" id="IPR036803">
    <property type="entry name" value="Porphobilinogen_deaminase_C_sf"/>
</dbReference>
<reference evidence="2 3" key="2">
    <citation type="journal article" date="2017" name="Front. Plant Sci.">
        <title>Gene Classification and Mining of Molecular Markers Useful in Red Clover (Trifolium pratense) Breeding.</title>
        <authorList>
            <person name="Istvanek J."/>
            <person name="Dluhosova J."/>
            <person name="Dluhos P."/>
            <person name="Patkova L."/>
            <person name="Nedelnik J."/>
            <person name="Repkova J."/>
        </authorList>
    </citation>
    <scope>NUCLEOTIDE SEQUENCE [LARGE SCALE GENOMIC DNA]</scope>
    <source>
        <strain evidence="3">cv. Tatra</strain>
        <tissue evidence="2">Young leaves</tissue>
    </source>
</reference>
<dbReference type="Proteomes" id="UP000236291">
    <property type="component" value="Unassembled WGS sequence"/>
</dbReference>
<dbReference type="InterPro" id="IPR022418">
    <property type="entry name" value="Porphobilinogen_deaminase_C"/>
</dbReference>
<evidence type="ECO:0000313" key="3">
    <source>
        <dbReference type="Proteomes" id="UP000236291"/>
    </source>
</evidence>
<gene>
    <name evidence="2" type="ORF">L195_g001767</name>
</gene>
<comment type="caution">
    <text evidence="2">The sequence shown here is derived from an EMBL/GenBank/DDBJ whole genome shotgun (WGS) entry which is preliminary data.</text>
</comment>
<protein>
    <submittedName>
        <fullName evidence="2">Porphobilinogen deaminase chloroplastic-like</fullName>
    </submittedName>
</protein>
<dbReference type="AlphaFoldDB" id="A0A2K3NQK7"/>
<dbReference type="ExpressionAtlas" id="A0A2K3NQK7">
    <property type="expression patterns" value="baseline"/>
</dbReference>
<dbReference type="STRING" id="57577.A0A2K3NQK7"/>
<reference evidence="2 3" key="1">
    <citation type="journal article" date="2014" name="Am. J. Bot.">
        <title>Genome assembly and annotation for red clover (Trifolium pratense; Fabaceae).</title>
        <authorList>
            <person name="Istvanek J."/>
            <person name="Jaros M."/>
            <person name="Krenek A."/>
            <person name="Repkova J."/>
        </authorList>
    </citation>
    <scope>NUCLEOTIDE SEQUENCE [LARGE SCALE GENOMIC DNA]</scope>
    <source>
        <strain evidence="3">cv. Tatra</strain>
        <tissue evidence="2">Young leaves</tissue>
    </source>
</reference>
<dbReference type="Pfam" id="PF03900">
    <property type="entry name" value="Porphobil_deamC"/>
    <property type="match status" value="1"/>
</dbReference>
<evidence type="ECO:0000313" key="2">
    <source>
        <dbReference type="EMBL" id="PNY05321.1"/>
    </source>
</evidence>
<feature type="domain" description="Porphobilinogen deaminase C-terminal" evidence="1">
    <location>
        <begin position="164"/>
        <end position="208"/>
    </location>
</feature>
<dbReference type="Gene3D" id="3.30.160.40">
    <property type="entry name" value="Porphobilinogen deaminase, C-terminal domain"/>
    <property type="match status" value="1"/>
</dbReference>
<dbReference type="EMBL" id="ASHM01000740">
    <property type="protein sequence ID" value="PNY05321.1"/>
    <property type="molecule type" value="Genomic_DNA"/>
</dbReference>
<sequence length="226" mass="25846">MYVTPQQHICLISDGHQSIKSAYHNPENSWNDPTVTNVYCIRHIAQNFMREIKDKELRKLVVNMGNYLQSTTTFLEFHHKHKLPTTFIPLSFKNFFTTSYRQCDITCSRPSHSRYLTESHDYKMIPMHTPVHELRTTPVIATEGRDTDFFVSKTSNFMRKSLLSFLTTLDGSCRTLIAGYASRDKDGNCLFRGLVASPDGTRNMMKMGKDAGEELLSRAGPGFFSS</sequence>
<dbReference type="SUPFAM" id="SSF54782">
    <property type="entry name" value="Porphobilinogen deaminase (hydroxymethylbilane synthase), C-terminal domain"/>
    <property type="match status" value="1"/>
</dbReference>
<dbReference type="GO" id="GO:0004418">
    <property type="term" value="F:hydroxymethylbilane synthase activity"/>
    <property type="evidence" value="ECO:0007669"/>
    <property type="project" value="InterPro"/>
</dbReference>
<dbReference type="GO" id="GO:0033014">
    <property type="term" value="P:tetrapyrrole biosynthetic process"/>
    <property type="evidence" value="ECO:0007669"/>
    <property type="project" value="InterPro"/>
</dbReference>
<proteinExistence type="predicted"/>
<accession>A0A2K3NQK7</accession>
<organism evidence="2 3">
    <name type="scientific">Trifolium pratense</name>
    <name type="common">Red clover</name>
    <dbReference type="NCBI Taxonomy" id="57577"/>
    <lineage>
        <taxon>Eukaryota</taxon>
        <taxon>Viridiplantae</taxon>
        <taxon>Streptophyta</taxon>
        <taxon>Embryophyta</taxon>
        <taxon>Tracheophyta</taxon>
        <taxon>Spermatophyta</taxon>
        <taxon>Magnoliopsida</taxon>
        <taxon>eudicotyledons</taxon>
        <taxon>Gunneridae</taxon>
        <taxon>Pentapetalae</taxon>
        <taxon>rosids</taxon>
        <taxon>fabids</taxon>
        <taxon>Fabales</taxon>
        <taxon>Fabaceae</taxon>
        <taxon>Papilionoideae</taxon>
        <taxon>50 kb inversion clade</taxon>
        <taxon>NPAAA clade</taxon>
        <taxon>Hologalegina</taxon>
        <taxon>IRL clade</taxon>
        <taxon>Trifolieae</taxon>
        <taxon>Trifolium</taxon>
    </lineage>
</organism>
<evidence type="ECO:0000259" key="1">
    <source>
        <dbReference type="Pfam" id="PF03900"/>
    </source>
</evidence>